<evidence type="ECO:0008006" key="3">
    <source>
        <dbReference type="Google" id="ProtNLM"/>
    </source>
</evidence>
<sequence>METLVPLGHLRSPGDTALPETLLSPARPRPGLTSLPEELLENVLKDLVPVQYDTSSARALRSLCLTSRLFRRLSTPYLYTWIDIGSAVPESFFQSLTYNPDLSGYIKHVYCNTENIRNAPKDTSLGLTQQLREKFIGLNLNLPDFYVNELFNNTLLWHFTALFILAPNLETCHYRAPGWKNSRASIFQLLTALPSRRPDGLLGISEDGFRQLHTIRIDTGSSLTFNHVARLLGHTSLRTLEIREAVTHEWAAMQDGEFASLLPPHRSSFVENLYLPNCGMSSEDIAVVLGRLKHLRRFSFGYNNPYRFISDETELHWPTIAAALLGHGDSLEAIRLYDYELRHGVGYLGSLKDLGGLRYLSVPITSIEPNGASEMAYANLVDTVPSGIEYLCIHRIRHTPESIGYFEQSLETLADDGFYLFPSLRHVHTNDMYQPSESVVELYNCHGKQLSSHSPKSTTCGKGDIDREQPSPTYFHKISQQFFFSTRCCSED</sequence>
<dbReference type="EMBL" id="KZ678136">
    <property type="protein sequence ID" value="PSN65821.1"/>
    <property type="molecule type" value="Genomic_DNA"/>
</dbReference>
<dbReference type="SUPFAM" id="SSF52047">
    <property type="entry name" value="RNI-like"/>
    <property type="match status" value="1"/>
</dbReference>
<proteinExistence type="predicted"/>
<dbReference type="Gene3D" id="3.80.10.10">
    <property type="entry name" value="Ribonuclease Inhibitor"/>
    <property type="match status" value="1"/>
</dbReference>
<accession>A0A2T2NK57</accession>
<dbReference type="Proteomes" id="UP000240883">
    <property type="component" value="Unassembled WGS sequence"/>
</dbReference>
<dbReference type="InterPro" id="IPR032675">
    <property type="entry name" value="LRR_dom_sf"/>
</dbReference>
<name>A0A2T2NK57_CORCC</name>
<protein>
    <recommendedName>
        <fullName evidence="3">F-box domain-containing protein</fullName>
    </recommendedName>
</protein>
<dbReference type="OrthoDB" id="3783630at2759"/>
<evidence type="ECO:0000313" key="1">
    <source>
        <dbReference type="EMBL" id="PSN65821.1"/>
    </source>
</evidence>
<reference evidence="1 2" key="1">
    <citation type="journal article" date="2018" name="Front. Microbiol.">
        <title>Genome-Wide Analysis of Corynespora cassiicola Leaf Fall Disease Putative Effectors.</title>
        <authorList>
            <person name="Lopez D."/>
            <person name="Ribeiro S."/>
            <person name="Label P."/>
            <person name="Fumanal B."/>
            <person name="Venisse J.S."/>
            <person name="Kohler A."/>
            <person name="de Oliveira R.R."/>
            <person name="Labutti K."/>
            <person name="Lipzen A."/>
            <person name="Lail K."/>
            <person name="Bauer D."/>
            <person name="Ohm R.A."/>
            <person name="Barry K.W."/>
            <person name="Spatafora J."/>
            <person name="Grigoriev I.V."/>
            <person name="Martin F.M."/>
            <person name="Pujade-Renaud V."/>
        </authorList>
    </citation>
    <scope>NUCLEOTIDE SEQUENCE [LARGE SCALE GENOMIC DNA]</scope>
    <source>
        <strain evidence="1 2">Philippines</strain>
    </source>
</reference>
<evidence type="ECO:0000313" key="2">
    <source>
        <dbReference type="Proteomes" id="UP000240883"/>
    </source>
</evidence>
<organism evidence="1 2">
    <name type="scientific">Corynespora cassiicola Philippines</name>
    <dbReference type="NCBI Taxonomy" id="1448308"/>
    <lineage>
        <taxon>Eukaryota</taxon>
        <taxon>Fungi</taxon>
        <taxon>Dikarya</taxon>
        <taxon>Ascomycota</taxon>
        <taxon>Pezizomycotina</taxon>
        <taxon>Dothideomycetes</taxon>
        <taxon>Pleosporomycetidae</taxon>
        <taxon>Pleosporales</taxon>
        <taxon>Corynesporascaceae</taxon>
        <taxon>Corynespora</taxon>
    </lineage>
</organism>
<keyword evidence="2" id="KW-1185">Reference proteome</keyword>
<dbReference type="CDD" id="cd09917">
    <property type="entry name" value="F-box_SF"/>
    <property type="match status" value="1"/>
</dbReference>
<gene>
    <name evidence="1" type="ORF">BS50DRAFT_398383</name>
</gene>
<dbReference type="AlphaFoldDB" id="A0A2T2NK57"/>